<keyword evidence="1" id="KW-0812">Transmembrane</keyword>
<reference evidence="3" key="1">
    <citation type="journal article" date="2019" name="Int. J. Syst. Evol. Microbiol.">
        <title>The Global Catalogue of Microorganisms (GCM) 10K type strain sequencing project: providing services to taxonomists for standard genome sequencing and annotation.</title>
        <authorList>
            <consortium name="The Broad Institute Genomics Platform"/>
            <consortium name="The Broad Institute Genome Sequencing Center for Infectious Disease"/>
            <person name="Wu L."/>
            <person name="Ma J."/>
        </authorList>
    </citation>
    <scope>NUCLEOTIDE SEQUENCE [LARGE SCALE GENOMIC DNA]</scope>
    <source>
        <strain evidence="3">KCTC 52677</strain>
    </source>
</reference>
<keyword evidence="3" id="KW-1185">Reference proteome</keyword>
<feature type="transmembrane region" description="Helical" evidence="1">
    <location>
        <begin position="119"/>
        <end position="147"/>
    </location>
</feature>
<dbReference type="EMBL" id="JBHRSP010000038">
    <property type="protein sequence ID" value="MFC3075686.1"/>
    <property type="molecule type" value="Genomic_DNA"/>
</dbReference>
<dbReference type="Proteomes" id="UP001595377">
    <property type="component" value="Unassembled WGS sequence"/>
</dbReference>
<feature type="transmembrane region" description="Helical" evidence="1">
    <location>
        <begin position="167"/>
        <end position="196"/>
    </location>
</feature>
<organism evidence="2 3">
    <name type="scientific">Shinella pollutisoli</name>
    <dbReference type="NCBI Taxonomy" id="2250594"/>
    <lineage>
        <taxon>Bacteria</taxon>
        <taxon>Pseudomonadati</taxon>
        <taxon>Pseudomonadota</taxon>
        <taxon>Alphaproteobacteria</taxon>
        <taxon>Hyphomicrobiales</taxon>
        <taxon>Rhizobiaceae</taxon>
        <taxon>Shinella</taxon>
    </lineage>
</organism>
<keyword evidence="1" id="KW-0472">Membrane</keyword>
<comment type="caution">
    <text evidence="2">The sequence shown here is derived from an EMBL/GenBank/DDBJ whole genome shotgun (WGS) entry which is preliminary data.</text>
</comment>
<evidence type="ECO:0000313" key="2">
    <source>
        <dbReference type="EMBL" id="MFC3075686.1"/>
    </source>
</evidence>
<gene>
    <name evidence="2" type="ORF">ACFOHH_21425</name>
</gene>
<feature type="transmembrane region" description="Helical" evidence="1">
    <location>
        <begin position="46"/>
        <end position="64"/>
    </location>
</feature>
<dbReference type="Pfam" id="PF09955">
    <property type="entry name" value="DUF2189"/>
    <property type="match status" value="1"/>
</dbReference>
<name>A0ABV7DL66_9HYPH</name>
<keyword evidence="1" id="KW-1133">Transmembrane helix</keyword>
<dbReference type="RefSeq" id="WP_257318381.1">
    <property type="nucleotide sequence ID" value="NZ_JANFDG010000051.1"/>
</dbReference>
<proteinExistence type="predicted"/>
<evidence type="ECO:0000313" key="3">
    <source>
        <dbReference type="Proteomes" id="UP001595377"/>
    </source>
</evidence>
<sequence length="261" mass="28346">METTDKTGRPPVPLAEQRRRNLPASAALGWLAAGWRDLWRNPLPSLAYGLLVFAVSLVVIWGLFRLEFDYILFPALAGFMVVGPLMAIGLYQKSRDLEEGRPVGLARMIFVSAESGGQVWYTGAILCLLMLVWMRAAVIIYALFVGLRPFPGLDGVVAMLVSTPEGWGLMLVGTAVGGLFAAFSFAISTFAIPMLLAERTDAFTAMGTSISLTFRNLPVMLAWGAIVLALFLLSLATGLLGLIVIFPLLGHGTWHSYRAIR</sequence>
<accession>A0ABV7DL66</accession>
<dbReference type="InterPro" id="IPR018692">
    <property type="entry name" value="DUF2189"/>
</dbReference>
<evidence type="ECO:0000256" key="1">
    <source>
        <dbReference type="SAM" id="Phobius"/>
    </source>
</evidence>
<feature type="transmembrane region" description="Helical" evidence="1">
    <location>
        <begin position="217"/>
        <end position="249"/>
    </location>
</feature>
<protein>
    <submittedName>
        <fullName evidence="2">DUF2189 domain-containing protein</fullName>
    </submittedName>
</protein>
<feature type="transmembrane region" description="Helical" evidence="1">
    <location>
        <begin position="70"/>
        <end position="91"/>
    </location>
</feature>